<dbReference type="KEGG" id="cbx:Cenrod_1968"/>
<dbReference type="STRING" id="946483.Cenrod_1968"/>
<evidence type="ECO:0000313" key="2">
    <source>
        <dbReference type="EMBL" id="AGX88044.1"/>
    </source>
</evidence>
<dbReference type="OrthoDB" id="8905164at2"/>
<feature type="compositionally biased region" description="Low complexity" evidence="1">
    <location>
        <begin position="84"/>
        <end position="97"/>
    </location>
</feature>
<evidence type="ECO:0000256" key="1">
    <source>
        <dbReference type="SAM" id="MobiDB-lite"/>
    </source>
</evidence>
<keyword evidence="3" id="KW-1185">Reference proteome</keyword>
<gene>
    <name evidence="2" type="ORF">Cenrod_1968</name>
</gene>
<accession>U5NCZ9</accession>
<organism evidence="2 3">
    <name type="scientific">Candidatus Symbiobacter mobilis CR</name>
    <dbReference type="NCBI Taxonomy" id="946483"/>
    <lineage>
        <taxon>Bacteria</taxon>
        <taxon>Pseudomonadati</taxon>
        <taxon>Pseudomonadota</taxon>
        <taxon>Betaproteobacteria</taxon>
        <taxon>Burkholderiales</taxon>
        <taxon>Comamonadaceae</taxon>
    </lineage>
</organism>
<name>U5NCZ9_9BURK</name>
<dbReference type="HOGENOM" id="CLU_1507976_0_0_4"/>
<protein>
    <submittedName>
        <fullName evidence="2">Uncharacterized protein</fullName>
    </submittedName>
</protein>
<dbReference type="RefSeq" id="WP_022774815.1">
    <property type="nucleotide sequence ID" value="NC_022576.1"/>
</dbReference>
<proteinExistence type="predicted"/>
<dbReference type="AlphaFoldDB" id="U5NCZ9"/>
<evidence type="ECO:0000313" key="3">
    <source>
        <dbReference type="Proteomes" id="UP000017184"/>
    </source>
</evidence>
<dbReference type="Proteomes" id="UP000017184">
    <property type="component" value="Chromosome"/>
</dbReference>
<sequence>MTKNDTKAGAGARRFLREQLAGGARAAREVLEAGKLAGFKRGALHRACKRLGITPNKAGFLGGWTWVLPTPDSHRLGGEGQDIPPSANNGAAPPSDATIEESQATRRERVLALLRKRYLSESDMNRSGGRPACMTCKELDCTSGYRCLAPRPALRAGERMSSLTVTLPVVCPLFEDAA</sequence>
<feature type="region of interest" description="Disordered" evidence="1">
    <location>
        <begin position="73"/>
        <end position="103"/>
    </location>
</feature>
<dbReference type="EMBL" id="CP004885">
    <property type="protein sequence ID" value="AGX88044.1"/>
    <property type="molecule type" value="Genomic_DNA"/>
</dbReference>
<reference evidence="2 3" key="1">
    <citation type="journal article" date="2013" name="Genome Biol.">
        <title>Genomic analysis reveals key aspects of prokaryotic symbiosis in the phototrophic consortium "Chlorochromatium aggregatum".</title>
        <authorList>
            <person name="Liu Z."/>
            <person name="Muller J."/>
            <person name="Li T."/>
            <person name="Alvey R.M."/>
            <person name="Vogl K."/>
            <person name="Frigaard N.U."/>
            <person name="Rockwell N.C."/>
            <person name="Boyd E.S."/>
            <person name="Tomsho L.P."/>
            <person name="Schuster S.C."/>
            <person name="Henke P."/>
            <person name="Rohde M."/>
            <person name="Overmann J."/>
            <person name="Bryant D.A."/>
        </authorList>
    </citation>
    <scope>NUCLEOTIDE SEQUENCE [LARGE SCALE GENOMIC DNA]</scope>
    <source>
        <strain evidence="2">CR</strain>
    </source>
</reference>